<dbReference type="AlphaFoldDB" id="A0A8E2JLU4"/>
<dbReference type="Proteomes" id="UP000250140">
    <property type="component" value="Unassembled WGS sequence"/>
</dbReference>
<gene>
    <name evidence="1" type="ORF">AOQ84DRAFT_305891</name>
</gene>
<organism evidence="1 2">
    <name type="scientific">Glonium stellatum</name>
    <dbReference type="NCBI Taxonomy" id="574774"/>
    <lineage>
        <taxon>Eukaryota</taxon>
        <taxon>Fungi</taxon>
        <taxon>Dikarya</taxon>
        <taxon>Ascomycota</taxon>
        <taxon>Pezizomycotina</taxon>
        <taxon>Dothideomycetes</taxon>
        <taxon>Pleosporomycetidae</taxon>
        <taxon>Gloniales</taxon>
        <taxon>Gloniaceae</taxon>
        <taxon>Glonium</taxon>
    </lineage>
</organism>
<evidence type="ECO:0000313" key="1">
    <source>
        <dbReference type="EMBL" id="OCL01847.1"/>
    </source>
</evidence>
<dbReference type="EMBL" id="KV751049">
    <property type="protein sequence ID" value="OCL01847.1"/>
    <property type="molecule type" value="Genomic_DNA"/>
</dbReference>
<evidence type="ECO:0008006" key="3">
    <source>
        <dbReference type="Google" id="ProtNLM"/>
    </source>
</evidence>
<evidence type="ECO:0000313" key="2">
    <source>
        <dbReference type="Proteomes" id="UP000250140"/>
    </source>
</evidence>
<reference evidence="1 2" key="1">
    <citation type="journal article" date="2016" name="Nat. Commun.">
        <title>Ectomycorrhizal ecology is imprinted in the genome of the dominant symbiotic fungus Cenococcum geophilum.</title>
        <authorList>
            <consortium name="DOE Joint Genome Institute"/>
            <person name="Peter M."/>
            <person name="Kohler A."/>
            <person name="Ohm R.A."/>
            <person name="Kuo A."/>
            <person name="Krutzmann J."/>
            <person name="Morin E."/>
            <person name="Arend M."/>
            <person name="Barry K.W."/>
            <person name="Binder M."/>
            <person name="Choi C."/>
            <person name="Clum A."/>
            <person name="Copeland A."/>
            <person name="Grisel N."/>
            <person name="Haridas S."/>
            <person name="Kipfer T."/>
            <person name="LaButti K."/>
            <person name="Lindquist E."/>
            <person name="Lipzen A."/>
            <person name="Maire R."/>
            <person name="Meier B."/>
            <person name="Mihaltcheva S."/>
            <person name="Molinier V."/>
            <person name="Murat C."/>
            <person name="Poggeler S."/>
            <person name="Quandt C.A."/>
            <person name="Sperisen C."/>
            <person name="Tritt A."/>
            <person name="Tisserant E."/>
            <person name="Crous P.W."/>
            <person name="Henrissat B."/>
            <person name="Nehls U."/>
            <person name="Egli S."/>
            <person name="Spatafora J.W."/>
            <person name="Grigoriev I.V."/>
            <person name="Martin F.M."/>
        </authorList>
    </citation>
    <scope>NUCLEOTIDE SEQUENCE [LARGE SCALE GENOMIC DNA]</scope>
    <source>
        <strain evidence="1 2">CBS 207.34</strain>
    </source>
</reference>
<keyword evidence="2" id="KW-1185">Reference proteome</keyword>
<dbReference type="OrthoDB" id="5986190at2759"/>
<dbReference type="InterPro" id="IPR011990">
    <property type="entry name" value="TPR-like_helical_dom_sf"/>
</dbReference>
<accession>A0A8E2JLU4</accession>
<proteinExistence type="predicted"/>
<name>A0A8E2JLU4_9PEZI</name>
<dbReference type="Gene3D" id="1.25.40.10">
    <property type="entry name" value="Tetratricopeptide repeat domain"/>
    <property type="match status" value="1"/>
</dbReference>
<feature type="non-terminal residue" evidence="1">
    <location>
        <position position="1"/>
    </location>
</feature>
<sequence>LEVQVIETYKSKLRVDHPNMLTSMANLAMNNLAFTFKSKGEEGKAIRLMEEYVRKRKHILGPDHPCTKDSEDTLNSWRIEGLGLGSVSGPQAGA</sequence>
<protein>
    <recommendedName>
        <fullName evidence="3">Kinesin light chain</fullName>
    </recommendedName>
</protein>
<dbReference type="Pfam" id="PF13374">
    <property type="entry name" value="TPR_10"/>
    <property type="match status" value="1"/>
</dbReference>